<name>A0A8S0W5L3_CYCAE</name>
<dbReference type="OrthoDB" id="3058863at2759"/>
<dbReference type="AlphaFoldDB" id="A0A8S0W5L3"/>
<protein>
    <submittedName>
        <fullName evidence="1">Uncharacterized protein</fullName>
    </submittedName>
</protein>
<evidence type="ECO:0000313" key="1">
    <source>
        <dbReference type="EMBL" id="CAA7271406.1"/>
    </source>
</evidence>
<proteinExistence type="predicted"/>
<reference evidence="1 2" key="1">
    <citation type="submission" date="2020-01" db="EMBL/GenBank/DDBJ databases">
        <authorList>
            <person name="Gupta K D."/>
        </authorList>
    </citation>
    <scope>NUCLEOTIDE SEQUENCE [LARGE SCALE GENOMIC DNA]</scope>
</reference>
<comment type="caution">
    <text evidence="1">The sequence shown here is derived from an EMBL/GenBank/DDBJ whole genome shotgun (WGS) entry which is preliminary data.</text>
</comment>
<sequence>MLPPSYAEATWQSCPGKRDSLRLPPYRYYRSARYHPYPRFKRDAVRLETKEGEDLLNTIFDNSRVALNVPPALAGTRRPAMPLDIQALMNEEIELALAFDRRGHRLSRKM</sequence>
<dbReference type="Proteomes" id="UP000467700">
    <property type="component" value="Unassembled WGS sequence"/>
</dbReference>
<organism evidence="1 2">
    <name type="scientific">Cyclocybe aegerita</name>
    <name type="common">Black poplar mushroom</name>
    <name type="synonym">Agrocybe aegerita</name>
    <dbReference type="NCBI Taxonomy" id="1973307"/>
    <lineage>
        <taxon>Eukaryota</taxon>
        <taxon>Fungi</taxon>
        <taxon>Dikarya</taxon>
        <taxon>Basidiomycota</taxon>
        <taxon>Agaricomycotina</taxon>
        <taxon>Agaricomycetes</taxon>
        <taxon>Agaricomycetidae</taxon>
        <taxon>Agaricales</taxon>
        <taxon>Agaricineae</taxon>
        <taxon>Bolbitiaceae</taxon>
        <taxon>Cyclocybe</taxon>
    </lineage>
</organism>
<evidence type="ECO:0000313" key="2">
    <source>
        <dbReference type="Proteomes" id="UP000467700"/>
    </source>
</evidence>
<dbReference type="EMBL" id="CACVBS010000109">
    <property type="protein sequence ID" value="CAA7271406.1"/>
    <property type="molecule type" value="Genomic_DNA"/>
</dbReference>
<keyword evidence="2" id="KW-1185">Reference proteome</keyword>
<gene>
    <name evidence="1" type="ORF">AAE3_LOCUS13666</name>
</gene>
<accession>A0A8S0W5L3</accession>